<organism evidence="2 3">
    <name type="scientific">Arthrobacter parietis</name>
    <dbReference type="NCBI Taxonomy" id="271434"/>
    <lineage>
        <taxon>Bacteria</taxon>
        <taxon>Bacillati</taxon>
        <taxon>Actinomycetota</taxon>
        <taxon>Actinomycetes</taxon>
        <taxon>Micrococcales</taxon>
        <taxon>Micrococcaceae</taxon>
        <taxon>Arthrobacter</taxon>
    </lineage>
</organism>
<reference evidence="2 3" key="1">
    <citation type="journal article" date="2019" name="Int. J. Syst. Evol. Microbiol.">
        <title>The Global Catalogue of Microorganisms (GCM) 10K type strain sequencing project: providing services to taxonomists for standard genome sequencing and annotation.</title>
        <authorList>
            <consortium name="The Broad Institute Genomics Platform"/>
            <consortium name="The Broad Institute Genome Sequencing Center for Infectious Disease"/>
            <person name="Wu L."/>
            <person name="Ma J."/>
        </authorList>
    </citation>
    <scope>NUCLEOTIDE SEQUENCE [LARGE SCALE GENOMIC DNA]</scope>
    <source>
        <strain evidence="2 3">JCM 14917</strain>
    </source>
</reference>
<accession>A0ABN3ARG6</accession>
<dbReference type="SUPFAM" id="SSF53474">
    <property type="entry name" value="alpha/beta-Hydrolases"/>
    <property type="match status" value="1"/>
</dbReference>
<dbReference type="PANTHER" id="PTHR13136:SF11">
    <property type="entry name" value="TESTIS-EXPRESSED PROTEIN 30"/>
    <property type="match status" value="1"/>
</dbReference>
<evidence type="ECO:0000313" key="2">
    <source>
        <dbReference type="EMBL" id="GAA2173755.1"/>
    </source>
</evidence>
<keyword evidence="3" id="KW-1185">Reference proteome</keyword>
<feature type="domain" description="KANL3/Tex30 alpha/beta hydrolase-like" evidence="1">
    <location>
        <begin position="27"/>
        <end position="212"/>
    </location>
</feature>
<keyword evidence="2" id="KW-0378">Hydrolase</keyword>
<dbReference type="Proteomes" id="UP001500974">
    <property type="component" value="Unassembled WGS sequence"/>
</dbReference>
<dbReference type="Pfam" id="PF20408">
    <property type="entry name" value="Abhydrolase_11"/>
    <property type="match status" value="1"/>
</dbReference>
<protein>
    <submittedName>
        <fullName evidence="2">Alpha/beta hydrolase</fullName>
    </submittedName>
</protein>
<evidence type="ECO:0000259" key="1">
    <source>
        <dbReference type="Pfam" id="PF20408"/>
    </source>
</evidence>
<comment type="caution">
    <text evidence="2">The sequence shown here is derived from an EMBL/GenBank/DDBJ whole genome shotgun (WGS) entry which is preliminary data.</text>
</comment>
<sequence length="220" mass="23833">MPSSEHFTLRVDDADFSCTYEQPDTPTATVIIAHGAGAGMDHPFLLGFSNAMNDAGFATLRFNFPYMEQGRRFPDRPPKAIAAWREVMAHAQERTREGPVWACGKSFGGRMASMAAAEGMDAAGLIFLGYPLHPPGKPEKVRDEHLVHIHMPILFLQGSNDAFARKELLNPVVAKLGDRATLQYVPDADHSFAVKGTKRSPLEIGASLAPAAASFIARSG</sequence>
<dbReference type="PANTHER" id="PTHR13136">
    <property type="entry name" value="TESTIS DEVELOPMENT PROTEIN PRTD"/>
    <property type="match status" value="1"/>
</dbReference>
<name>A0ABN3ARG6_9MICC</name>
<dbReference type="RefSeq" id="WP_346027669.1">
    <property type="nucleotide sequence ID" value="NZ_BAAAON010000001.1"/>
</dbReference>
<dbReference type="InterPro" id="IPR026555">
    <property type="entry name" value="NSL3/Tex30"/>
</dbReference>
<gene>
    <name evidence="2" type="ORF">GCM10009784_09360</name>
</gene>
<dbReference type="InterPro" id="IPR046879">
    <property type="entry name" value="KANL3/Tex30_Abhydrolase"/>
</dbReference>
<proteinExistence type="predicted"/>
<dbReference type="InterPro" id="IPR029058">
    <property type="entry name" value="AB_hydrolase_fold"/>
</dbReference>
<dbReference type="Gene3D" id="3.40.50.1820">
    <property type="entry name" value="alpha/beta hydrolase"/>
    <property type="match status" value="1"/>
</dbReference>
<dbReference type="GO" id="GO:0016787">
    <property type="term" value="F:hydrolase activity"/>
    <property type="evidence" value="ECO:0007669"/>
    <property type="project" value="UniProtKB-KW"/>
</dbReference>
<dbReference type="EMBL" id="BAAAON010000001">
    <property type="protein sequence ID" value="GAA2173755.1"/>
    <property type="molecule type" value="Genomic_DNA"/>
</dbReference>
<evidence type="ECO:0000313" key="3">
    <source>
        <dbReference type="Proteomes" id="UP001500974"/>
    </source>
</evidence>